<organism evidence="1 2">
    <name type="scientific">Olea europaea subsp. europaea</name>
    <dbReference type="NCBI Taxonomy" id="158383"/>
    <lineage>
        <taxon>Eukaryota</taxon>
        <taxon>Viridiplantae</taxon>
        <taxon>Streptophyta</taxon>
        <taxon>Embryophyta</taxon>
        <taxon>Tracheophyta</taxon>
        <taxon>Spermatophyta</taxon>
        <taxon>Magnoliopsida</taxon>
        <taxon>eudicotyledons</taxon>
        <taxon>Gunneridae</taxon>
        <taxon>Pentapetalae</taxon>
        <taxon>asterids</taxon>
        <taxon>lamiids</taxon>
        <taxon>Lamiales</taxon>
        <taxon>Oleaceae</taxon>
        <taxon>Oleeae</taxon>
        <taxon>Olea</taxon>
    </lineage>
</organism>
<proteinExistence type="predicted"/>
<gene>
    <name evidence="1" type="ORF">OLEA9_A008482</name>
</gene>
<reference evidence="1 2" key="1">
    <citation type="submission" date="2019-12" db="EMBL/GenBank/DDBJ databases">
        <authorList>
            <person name="Alioto T."/>
            <person name="Alioto T."/>
            <person name="Gomez Garrido J."/>
        </authorList>
    </citation>
    <scope>NUCLEOTIDE SEQUENCE [LARGE SCALE GENOMIC DNA]</scope>
</reference>
<name>A0A8S0SVZ2_OLEEU</name>
<accession>A0A8S0SVZ2</accession>
<comment type="caution">
    <text evidence="1">The sequence shown here is derived from an EMBL/GenBank/DDBJ whole genome shotgun (WGS) entry which is preliminary data.</text>
</comment>
<sequence length="77" mass="8044">MHTPPFSVAATLTGAKKLCIVAACGFAQMSSLGVALHRSEVVALYKSTMKSLYTTSLATSMQCAQIDGDGWRTFGAG</sequence>
<dbReference type="AlphaFoldDB" id="A0A8S0SVZ2"/>
<keyword evidence="2" id="KW-1185">Reference proteome</keyword>
<dbReference type="EMBL" id="CACTIH010005509">
    <property type="protein sequence ID" value="CAA2995832.1"/>
    <property type="molecule type" value="Genomic_DNA"/>
</dbReference>
<protein>
    <submittedName>
        <fullName evidence="1">Uncharacterized protein</fullName>
    </submittedName>
</protein>
<dbReference type="Proteomes" id="UP000594638">
    <property type="component" value="Unassembled WGS sequence"/>
</dbReference>
<dbReference type="Gramene" id="OE9A008482T1">
    <property type="protein sequence ID" value="OE9A008482C1"/>
    <property type="gene ID" value="OE9A008482"/>
</dbReference>
<evidence type="ECO:0000313" key="2">
    <source>
        <dbReference type="Proteomes" id="UP000594638"/>
    </source>
</evidence>
<evidence type="ECO:0000313" key="1">
    <source>
        <dbReference type="EMBL" id="CAA2995832.1"/>
    </source>
</evidence>